<gene>
    <name evidence="2" type="ORF">EGK74_08080</name>
</gene>
<dbReference type="RefSeq" id="WP_123804299.1">
    <property type="nucleotide sequence ID" value="NZ_RPFL01000019.1"/>
</dbReference>
<organism evidence="2 3">
    <name type="scientific">Neisseria weixii</name>
    <dbReference type="NCBI Taxonomy" id="1853276"/>
    <lineage>
        <taxon>Bacteria</taxon>
        <taxon>Pseudomonadati</taxon>
        <taxon>Pseudomonadota</taxon>
        <taxon>Betaproteobacteria</taxon>
        <taxon>Neisseriales</taxon>
        <taxon>Neisseriaceae</taxon>
        <taxon>Neisseria</taxon>
    </lineage>
</organism>
<dbReference type="EMBL" id="RPFL01000019">
    <property type="protein sequence ID" value="RPD86667.1"/>
    <property type="molecule type" value="Genomic_DNA"/>
</dbReference>
<dbReference type="GO" id="GO:0016020">
    <property type="term" value="C:membrane"/>
    <property type="evidence" value="ECO:0007669"/>
    <property type="project" value="InterPro"/>
</dbReference>
<sequence length="185" mass="20761">MKADLLLLLADGLVIVMVARCLLHWAKLDAHHPLAAFCRQTTEWLVNPLRKVAPAVGRWDTACLLAGLLVYYTVYMVMTWVELPGGISGKIMAANFIFALIGILKAAAYVLLFGLIIRMLLSFQNPYSPLVAVLQRIFEPVSRPFAFLRIGRYDFSGSIVALVLWFLLVDFLPKLVSSVNLWLLR</sequence>
<evidence type="ECO:0000256" key="1">
    <source>
        <dbReference type="SAM" id="Phobius"/>
    </source>
</evidence>
<protein>
    <submittedName>
        <fullName evidence="2">YggT family protein</fullName>
    </submittedName>
</protein>
<dbReference type="Pfam" id="PF02325">
    <property type="entry name" value="CCB3_YggT"/>
    <property type="match status" value="2"/>
</dbReference>
<proteinExistence type="predicted"/>
<evidence type="ECO:0000313" key="2">
    <source>
        <dbReference type="EMBL" id="RPD86667.1"/>
    </source>
</evidence>
<keyword evidence="1" id="KW-0472">Membrane</keyword>
<name>A0A3N4MY08_9NEIS</name>
<keyword evidence="1" id="KW-1133">Transmembrane helix</keyword>
<keyword evidence="3" id="KW-1185">Reference proteome</keyword>
<feature type="transmembrane region" description="Helical" evidence="1">
    <location>
        <begin position="93"/>
        <end position="121"/>
    </location>
</feature>
<dbReference type="InterPro" id="IPR003425">
    <property type="entry name" value="CCB3/YggT"/>
</dbReference>
<accession>A0A3N4MY08</accession>
<feature type="transmembrane region" description="Helical" evidence="1">
    <location>
        <begin position="159"/>
        <end position="184"/>
    </location>
</feature>
<feature type="transmembrane region" description="Helical" evidence="1">
    <location>
        <begin position="59"/>
        <end position="81"/>
    </location>
</feature>
<comment type="caution">
    <text evidence="2">The sequence shown here is derived from an EMBL/GenBank/DDBJ whole genome shotgun (WGS) entry which is preliminary data.</text>
</comment>
<reference evidence="2 3" key="1">
    <citation type="submission" date="2018-11" db="EMBL/GenBank/DDBJ databases">
        <title>Neisseria weixii sp. nov. isolated from the rectal contents of plateau pika (Ochotona cruzoniae).</title>
        <authorList>
            <person name="Zhang G."/>
        </authorList>
    </citation>
    <scope>NUCLEOTIDE SEQUENCE [LARGE SCALE GENOMIC DNA]</scope>
    <source>
        <strain evidence="2 3">10009</strain>
    </source>
</reference>
<dbReference type="Proteomes" id="UP000272412">
    <property type="component" value="Unassembled WGS sequence"/>
</dbReference>
<keyword evidence="1" id="KW-0812">Transmembrane</keyword>
<dbReference type="AlphaFoldDB" id="A0A3N4MY08"/>
<dbReference type="OrthoDB" id="9806665at2"/>
<evidence type="ECO:0000313" key="3">
    <source>
        <dbReference type="Proteomes" id="UP000272412"/>
    </source>
</evidence>